<feature type="signal peptide" evidence="5">
    <location>
        <begin position="1"/>
        <end position="30"/>
    </location>
</feature>
<evidence type="ECO:0000256" key="2">
    <source>
        <dbReference type="ARBA" id="ARBA00022475"/>
    </source>
</evidence>
<evidence type="ECO:0000256" key="3">
    <source>
        <dbReference type="ARBA" id="ARBA00022889"/>
    </source>
</evidence>
<reference evidence="8" key="1">
    <citation type="submission" date="2017-11" db="EMBL/GenBank/DDBJ databases">
        <authorList>
            <person name="Lima N.C."/>
            <person name="Parody-Merino A.M."/>
            <person name="Battley P.F."/>
            <person name="Fidler A.E."/>
            <person name="Prosdocimi F."/>
        </authorList>
    </citation>
    <scope>NUCLEOTIDE SEQUENCE [LARGE SCALE GENOMIC DNA]</scope>
</reference>
<keyword evidence="5" id="KW-0732">Signal</keyword>
<keyword evidence="2" id="KW-0472">Membrane</keyword>
<accession>A0A2I0UB74</accession>
<organism evidence="7 8">
    <name type="scientific">Limosa lapponica baueri</name>
    <dbReference type="NCBI Taxonomy" id="1758121"/>
    <lineage>
        <taxon>Eukaryota</taxon>
        <taxon>Metazoa</taxon>
        <taxon>Chordata</taxon>
        <taxon>Craniata</taxon>
        <taxon>Vertebrata</taxon>
        <taxon>Euteleostomi</taxon>
        <taxon>Archelosauria</taxon>
        <taxon>Archosauria</taxon>
        <taxon>Dinosauria</taxon>
        <taxon>Saurischia</taxon>
        <taxon>Theropoda</taxon>
        <taxon>Coelurosauria</taxon>
        <taxon>Aves</taxon>
        <taxon>Neognathae</taxon>
        <taxon>Neoaves</taxon>
        <taxon>Charadriiformes</taxon>
        <taxon>Scolopacidae</taxon>
        <taxon>Limosa</taxon>
    </lineage>
</organism>
<evidence type="ECO:0000313" key="8">
    <source>
        <dbReference type="Proteomes" id="UP000233556"/>
    </source>
</evidence>
<sequence length="95" mass="9788">MCRLAGAPPRILPPLALMLLAALQQAPIKATCEDLSCKTGFPEDVHSAVVSRSVHGGQPLLNGLGKSVGISGSTCTSVDHNLKIPSVANLPVIVH</sequence>
<dbReference type="InterPro" id="IPR014868">
    <property type="entry name" value="Cadherin_pro_dom"/>
</dbReference>
<feature type="domain" description="Cadherin prodomain" evidence="6">
    <location>
        <begin position="36"/>
        <end position="62"/>
    </location>
</feature>
<proteinExistence type="predicted"/>
<dbReference type="Proteomes" id="UP000233556">
    <property type="component" value="Unassembled WGS sequence"/>
</dbReference>
<keyword evidence="4" id="KW-0325">Glycoprotein</keyword>
<dbReference type="GO" id="GO:0005886">
    <property type="term" value="C:plasma membrane"/>
    <property type="evidence" value="ECO:0007669"/>
    <property type="project" value="UniProtKB-SubCell"/>
</dbReference>
<keyword evidence="8" id="KW-1185">Reference proteome</keyword>
<dbReference type="AlphaFoldDB" id="A0A2I0UB74"/>
<keyword evidence="2" id="KW-1003">Cell membrane</keyword>
<comment type="subcellular location">
    <subcellularLocation>
        <location evidence="1">Cell membrane</location>
    </subcellularLocation>
</comment>
<dbReference type="OrthoDB" id="10636063at2759"/>
<evidence type="ECO:0000256" key="5">
    <source>
        <dbReference type="SAM" id="SignalP"/>
    </source>
</evidence>
<evidence type="ECO:0000256" key="1">
    <source>
        <dbReference type="ARBA" id="ARBA00004236"/>
    </source>
</evidence>
<dbReference type="GO" id="GO:0007155">
    <property type="term" value="P:cell adhesion"/>
    <property type="evidence" value="ECO:0007669"/>
    <property type="project" value="UniProtKB-KW"/>
</dbReference>
<evidence type="ECO:0000259" key="6">
    <source>
        <dbReference type="Pfam" id="PF08758"/>
    </source>
</evidence>
<protein>
    <submittedName>
        <fullName evidence="7">Cadherin-2</fullName>
    </submittedName>
</protein>
<gene>
    <name evidence="7" type="ORF">llap_6397</name>
</gene>
<evidence type="ECO:0000256" key="4">
    <source>
        <dbReference type="ARBA" id="ARBA00023180"/>
    </source>
</evidence>
<evidence type="ECO:0000313" key="7">
    <source>
        <dbReference type="EMBL" id="PKU43307.1"/>
    </source>
</evidence>
<name>A0A2I0UB74_LIMLA</name>
<reference evidence="8" key="2">
    <citation type="submission" date="2017-12" db="EMBL/GenBank/DDBJ databases">
        <title>Genome sequence of the Bar-tailed Godwit (Limosa lapponica baueri).</title>
        <authorList>
            <person name="Lima N.C.B."/>
            <person name="Parody-Merino A.M."/>
            <person name="Battley P.F."/>
            <person name="Fidler A.E."/>
            <person name="Prosdocimi F."/>
        </authorList>
    </citation>
    <scope>NUCLEOTIDE SEQUENCE [LARGE SCALE GENOMIC DNA]</scope>
</reference>
<keyword evidence="3" id="KW-0130">Cell adhesion</keyword>
<dbReference type="EMBL" id="KZ505916">
    <property type="protein sequence ID" value="PKU43307.1"/>
    <property type="molecule type" value="Genomic_DNA"/>
</dbReference>
<feature type="chain" id="PRO_5014144530" evidence="5">
    <location>
        <begin position="31"/>
        <end position="95"/>
    </location>
</feature>
<dbReference type="Pfam" id="PF08758">
    <property type="entry name" value="Cadherin_pro"/>
    <property type="match status" value="1"/>
</dbReference>